<dbReference type="WBParaSite" id="maker-unitig_21742-snap-gene-0.2-mRNA-1">
    <property type="protein sequence ID" value="maker-unitig_21742-snap-gene-0.2-mRNA-1"/>
    <property type="gene ID" value="maker-unitig_21742-snap-gene-0.2"/>
</dbReference>
<organism evidence="1 2">
    <name type="scientific">Macrostomum lignano</name>
    <dbReference type="NCBI Taxonomy" id="282301"/>
    <lineage>
        <taxon>Eukaryota</taxon>
        <taxon>Metazoa</taxon>
        <taxon>Spiralia</taxon>
        <taxon>Lophotrochozoa</taxon>
        <taxon>Platyhelminthes</taxon>
        <taxon>Rhabditophora</taxon>
        <taxon>Macrostomorpha</taxon>
        <taxon>Macrostomida</taxon>
        <taxon>Macrostomidae</taxon>
        <taxon>Macrostomum</taxon>
    </lineage>
</organism>
<evidence type="ECO:0000313" key="1">
    <source>
        <dbReference type="Proteomes" id="UP000095280"/>
    </source>
</evidence>
<protein>
    <submittedName>
        <fullName evidence="2">O-fucosyltransferase family protein</fullName>
    </submittedName>
</protein>
<accession>A0A1I8F5Y2</accession>
<dbReference type="AlphaFoldDB" id="A0A1I8F5Y2"/>
<dbReference type="Proteomes" id="UP000095280">
    <property type="component" value="Unplaced"/>
</dbReference>
<evidence type="ECO:0000313" key="2">
    <source>
        <dbReference type="WBParaSite" id="maker-unitig_21742-snap-gene-0.2-mRNA-1"/>
    </source>
</evidence>
<sequence length="139" mass="15236">LHLEALALGLSRVYCFGKGVSEAEKSLTTYHLGRVISQCPEDLSKLANHEDSDSDNNLSAIENLLSKSFARLTFADAVKALMEKTGEFKSAADYGHVGSSTRTRVGASPTVRQYSRFCHRFPSQIPTVLLRRIESGTVC</sequence>
<proteinExistence type="predicted"/>
<name>A0A1I8F5Y2_9PLAT</name>
<reference evidence="2" key="1">
    <citation type="submission" date="2016-11" db="UniProtKB">
        <authorList>
            <consortium name="WormBaseParasite"/>
        </authorList>
    </citation>
    <scope>IDENTIFICATION</scope>
</reference>
<keyword evidence="1" id="KW-1185">Reference proteome</keyword>